<evidence type="ECO:0000313" key="1">
    <source>
        <dbReference type="EMBL" id="ASJ72044.1"/>
    </source>
</evidence>
<dbReference type="EMBL" id="CP018632">
    <property type="protein sequence ID" value="ASJ72044.1"/>
    <property type="molecule type" value="Genomic_DNA"/>
</dbReference>
<dbReference type="KEGG" id="gai:IMCC3135_09740"/>
<reference evidence="1 2" key="1">
    <citation type="submission" date="2016-12" db="EMBL/GenBank/DDBJ databases">
        <authorList>
            <person name="Song W.-J."/>
            <person name="Kurnit D.M."/>
        </authorList>
    </citation>
    <scope>NUCLEOTIDE SEQUENCE [LARGE SCALE GENOMIC DNA]</scope>
    <source>
        <strain evidence="1 2">IMCC3135</strain>
    </source>
</reference>
<accession>A0A2Z2NY24</accession>
<sequence length="54" mass="6065">MLDRMQSTLSSRWNRFEKILTSSICVHDGPVNGDSIADHHMHSVTDEMSGDSMT</sequence>
<proteinExistence type="predicted"/>
<organism evidence="1 2">
    <name type="scientific">Granulosicoccus antarcticus IMCC3135</name>
    <dbReference type="NCBI Taxonomy" id="1192854"/>
    <lineage>
        <taxon>Bacteria</taxon>
        <taxon>Pseudomonadati</taxon>
        <taxon>Pseudomonadota</taxon>
        <taxon>Gammaproteobacteria</taxon>
        <taxon>Chromatiales</taxon>
        <taxon>Granulosicoccaceae</taxon>
        <taxon>Granulosicoccus</taxon>
    </lineage>
</organism>
<protein>
    <submittedName>
        <fullName evidence="1">Uncharacterized protein</fullName>
    </submittedName>
</protein>
<name>A0A2Z2NY24_9GAMM</name>
<evidence type="ECO:0000313" key="2">
    <source>
        <dbReference type="Proteomes" id="UP000250079"/>
    </source>
</evidence>
<dbReference type="Proteomes" id="UP000250079">
    <property type="component" value="Chromosome"/>
</dbReference>
<dbReference type="AlphaFoldDB" id="A0A2Z2NY24"/>
<keyword evidence="2" id="KW-1185">Reference proteome</keyword>
<gene>
    <name evidence="1" type="ORF">IMCC3135_09740</name>
</gene>